<comment type="similarity">
    <text evidence="7">Belongs to the FtsB family.</text>
</comment>
<dbReference type="NCBIfam" id="NF002058">
    <property type="entry name" value="PRK00888.1"/>
    <property type="match status" value="1"/>
</dbReference>
<evidence type="ECO:0000256" key="3">
    <source>
        <dbReference type="ARBA" id="ARBA00022692"/>
    </source>
</evidence>
<gene>
    <name evidence="7 8" type="primary">ftsB</name>
    <name evidence="8" type="ORF">GCM10010960_03290</name>
</gene>
<keyword evidence="3 7" id="KW-0812">Transmembrane</keyword>
<accession>A0A917CDB1</accession>
<evidence type="ECO:0000256" key="7">
    <source>
        <dbReference type="HAMAP-Rule" id="MF_00599"/>
    </source>
</evidence>
<keyword evidence="4 7" id="KW-1133">Transmembrane helix</keyword>
<dbReference type="GO" id="GO:0032153">
    <property type="term" value="C:cell division site"/>
    <property type="evidence" value="ECO:0007669"/>
    <property type="project" value="UniProtKB-UniRule"/>
</dbReference>
<feature type="topological domain" description="Cytoplasmic" evidence="7">
    <location>
        <begin position="1"/>
        <end position="9"/>
    </location>
</feature>
<evidence type="ECO:0000256" key="6">
    <source>
        <dbReference type="ARBA" id="ARBA00023306"/>
    </source>
</evidence>
<name>A0A917CDB1_9GAMM</name>
<dbReference type="Proteomes" id="UP000632858">
    <property type="component" value="Unassembled WGS sequence"/>
</dbReference>
<keyword evidence="1 7" id="KW-1003">Cell membrane</keyword>
<comment type="function">
    <text evidence="7">Essential cell division protein. May link together the upstream cell division proteins, which are predominantly cytoplasmic, with the downstream cell division proteins, which are predominantly periplasmic.</text>
</comment>
<keyword evidence="5 7" id="KW-0472">Membrane</keyword>
<dbReference type="PANTHER" id="PTHR37485">
    <property type="entry name" value="CELL DIVISION PROTEIN FTSB"/>
    <property type="match status" value="1"/>
</dbReference>
<dbReference type="EMBL" id="BMFO01000001">
    <property type="protein sequence ID" value="GGF84594.1"/>
    <property type="molecule type" value="Genomic_DNA"/>
</dbReference>
<evidence type="ECO:0000256" key="5">
    <source>
        <dbReference type="ARBA" id="ARBA00023136"/>
    </source>
</evidence>
<proteinExistence type="inferred from homology"/>
<dbReference type="GO" id="GO:0030428">
    <property type="term" value="C:cell septum"/>
    <property type="evidence" value="ECO:0007669"/>
    <property type="project" value="TreeGrafter"/>
</dbReference>
<comment type="caution">
    <text evidence="8">The sequence shown here is derived from an EMBL/GenBank/DDBJ whole genome shotgun (WGS) entry which is preliminary data.</text>
</comment>
<dbReference type="PANTHER" id="PTHR37485:SF1">
    <property type="entry name" value="CELL DIVISION PROTEIN FTSB"/>
    <property type="match status" value="1"/>
</dbReference>
<dbReference type="RefSeq" id="WP_188447069.1">
    <property type="nucleotide sequence ID" value="NZ_BMFO01000001.1"/>
</dbReference>
<reference evidence="8" key="1">
    <citation type="journal article" date="2014" name="Int. J. Syst. Evol. Microbiol.">
        <title>Complete genome sequence of Corynebacterium casei LMG S-19264T (=DSM 44701T), isolated from a smear-ripened cheese.</title>
        <authorList>
            <consortium name="US DOE Joint Genome Institute (JGI-PGF)"/>
            <person name="Walter F."/>
            <person name="Albersmeier A."/>
            <person name="Kalinowski J."/>
            <person name="Ruckert C."/>
        </authorList>
    </citation>
    <scope>NUCLEOTIDE SEQUENCE</scope>
    <source>
        <strain evidence="8">CGMCC 1.12726</strain>
    </source>
</reference>
<evidence type="ECO:0000313" key="8">
    <source>
        <dbReference type="EMBL" id="GGF84594.1"/>
    </source>
</evidence>
<keyword evidence="6 7" id="KW-0131">Cell cycle</keyword>
<dbReference type="GO" id="GO:0005886">
    <property type="term" value="C:plasma membrane"/>
    <property type="evidence" value="ECO:0007669"/>
    <property type="project" value="UniProtKB-SubCell"/>
</dbReference>
<keyword evidence="9" id="KW-1185">Reference proteome</keyword>
<evidence type="ECO:0000256" key="4">
    <source>
        <dbReference type="ARBA" id="ARBA00022989"/>
    </source>
</evidence>
<keyword evidence="7" id="KW-0997">Cell inner membrane</keyword>
<dbReference type="AlphaFoldDB" id="A0A917CDB1"/>
<dbReference type="InterPro" id="IPR023081">
    <property type="entry name" value="Cell_div_FtsB"/>
</dbReference>
<dbReference type="Pfam" id="PF04977">
    <property type="entry name" value="DivIC"/>
    <property type="match status" value="1"/>
</dbReference>
<organism evidence="8 9">
    <name type="scientific">Arenimonas maotaiensis</name>
    <dbReference type="NCBI Taxonomy" id="1446479"/>
    <lineage>
        <taxon>Bacteria</taxon>
        <taxon>Pseudomonadati</taxon>
        <taxon>Pseudomonadota</taxon>
        <taxon>Gammaproteobacteria</taxon>
        <taxon>Lysobacterales</taxon>
        <taxon>Lysobacteraceae</taxon>
        <taxon>Arenimonas</taxon>
    </lineage>
</organism>
<comment type="subunit">
    <text evidence="7">Part of a complex composed of FtsB, FtsL and FtsQ.</text>
</comment>
<dbReference type="InterPro" id="IPR007060">
    <property type="entry name" value="FtsL/DivIC"/>
</dbReference>
<dbReference type="HAMAP" id="MF_00599">
    <property type="entry name" value="FtsB"/>
    <property type="match status" value="1"/>
</dbReference>
<sequence>METLNRRLWPFVVLAAVLALLQAKLWFGQGNWRQVVELRSQVAAQKTENGELLRRNKALAAEVKDLKSGVDAVEERARNEMGMIKPGETFYRVIDPDKRLQPAKTEAGEESP</sequence>
<evidence type="ECO:0000256" key="2">
    <source>
        <dbReference type="ARBA" id="ARBA00022618"/>
    </source>
</evidence>
<feature type="topological domain" description="Periplasmic" evidence="7">
    <location>
        <begin position="28"/>
        <end position="112"/>
    </location>
</feature>
<keyword evidence="2 7" id="KW-0132">Cell division</keyword>
<reference evidence="8" key="2">
    <citation type="submission" date="2020-09" db="EMBL/GenBank/DDBJ databases">
        <authorList>
            <person name="Sun Q."/>
            <person name="Zhou Y."/>
        </authorList>
    </citation>
    <scope>NUCLEOTIDE SEQUENCE</scope>
    <source>
        <strain evidence="8">CGMCC 1.12726</strain>
    </source>
</reference>
<evidence type="ECO:0000256" key="1">
    <source>
        <dbReference type="ARBA" id="ARBA00022475"/>
    </source>
</evidence>
<evidence type="ECO:0000313" key="9">
    <source>
        <dbReference type="Proteomes" id="UP000632858"/>
    </source>
</evidence>
<protein>
    <recommendedName>
        <fullName evidence="7">Cell division protein FtsB</fullName>
    </recommendedName>
</protein>
<dbReference type="GO" id="GO:0043093">
    <property type="term" value="P:FtsZ-dependent cytokinesis"/>
    <property type="evidence" value="ECO:0007669"/>
    <property type="project" value="UniProtKB-UniRule"/>
</dbReference>
<comment type="subcellular location">
    <subcellularLocation>
        <location evidence="7">Cell inner membrane</location>
        <topology evidence="7">Single-pass type II membrane protein</topology>
    </subcellularLocation>
    <text evidence="7">Localizes to the division septum.</text>
</comment>